<accession>A0A4P7NU36</accession>
<name>A0A4P7NU36_PYROR</name>
<dbReference type="EC" id="1.2.1.84" evidence="1"/>
<keyword evidence="1" id="KW-0560">Oxidoreductase</keyword>
<comment type="similarity">
    <text evidence="1">Belongs to the fatty acyl-CoA reductase family.</text>
</comment>
<keyword evidence="1" id="KW-0444">Lipid biosynthesis</keyword>
<dbReference type="PANTHER" id="PTHR11011:SF45">
    <property type="entry name" value="FATTY ACYL-COA REDUCTASE CG8306-RELATED"/>
    <property type="match status" value="1"/>
</dbReference>
<organism evidence="2 3">
    <name type="scientific">Pyricularia oryzae</name>
    <name type="common">Rice blast fungus</name>
    <name type="synonym">Magnaporthe oryzae</name>
    <dbReference type="NCBI Taxonomy" id="318829"/>
    <lineage>
        <taxon>Eukaryota</taxon>
        <taxon>Fungi</taxon>
        <taxon>Dikarya</taxon>
        <taxon>Ascomycota</taxon>
        <taxon>Pezizomycotina</taxon>
        <taxon>Sordariomycetes</taxon>
        <taxon>Sordariomycetidae</taxon>
        <taxon>Magnaporthales</taxon>
        <taxon>Pyriculariaceae</taxon>
        <taxon>Pyricularia</taxon>
    </lineage>
</organism>
<dbReference type="Gene3D" id="3.40.50.720">
    <property type="entry name" value="NAD(P)-binding Rossmann-like Domain"/>
    <property type="match status" value="1"/>
</dbReference>
<dbReference type="Proteomes" id="UP000294847">
    <property type="component" value="Chromosome 7"/>
</dbReference>
<keyword evidence="1" id="KW-0521">NADP</keyword>
<evidence type="ECO:0000313" key="3">
    <source>
        <dbReference type="Proteomes" id="UP000294847"/>
    </source>
</evidence>
<dbReference type="SUPFAM" id="SSF51735">
    <property type="entry name" value="NAD(P)-binding Rossmann-fold domains"/>
    <property type="match status" value="1"/>
</dbReference>
<proteinExistence type="inferred from homology"/>
<gene>
    <name evidence="2" type="ORF">PoMZ_12927</name>
</gene>
<dbReference type="CDD" id="cd05236">
    <property type="entry name" value="FAR-N_SDR_e"/>
    <property type="match status" value="1"/>
</dbReference>
<dbReference type="GO" id="GO:0080019">
    <property type="term" value="F:alcohol-forming very long-chain fatty acyl-CoA reductase activity"/>
    <property type="evidence" value="ECO:0007669"/>
    <property type="project" value="InterPro"/>
</dbReference>
<dbReference type="InterPro" id="IPR026055">
    <property type="entry name" value="FAR"/>
</dbReference>
<keyword evidence="1" id="KW-0443">Lipid metabolism</keyword>
<dbReference type="Pfam" id="PF07993">
    <property type="entry name" value="NAD_binding_4"/>
    <property type="match status" value="1"/>
</dbReference>
<dbReference type="EMBL" id="CP034210">
    <property type="protein sequence ID" value="QBZ65960.1"/>
    <property type="molecule type" value="Genomic_DNA"/>
</dbReference>
<dbReference type="InterPro" id="IPR036291">
    <property type="entry name" value="NAD(P)-bd_dom_sf"/>
</dbReference>
<comment type="function">
    <text evidence="1">Catalyzes the reduction of fatty acyl-CoA to fatty alcohols.</text>
</comment>
<evidence type="ECO:0000256" key="1">
    <source>
        <dbReference type="RuleBase" id="RU363097"/>
    </source>
</evidence>
<dbReference type="GO" id="GO:0035336">
    <property type="term" value="P:long-chain fatty-acyl-CoA metabolic process"/>
    <property type="evidence" value="ECO:0007669"/>
    <property type="project" value="TreeGrafter"/>
</dbReference>
<comment type="catalytic activity">
    <reaction evidence="1">
        <text>a long-chain fatty acyl-CoA + 2 NADPH + 2 H(+) = a long-chain primary fatty alcohol + 2 NADP(+) + CoA</text>
        <dbReference type="Rhea" id="RHEA:52716"/>
        <dbReference type="ChEBI" id="CHEBI:15378"/>
        <dbReference type="ChEBI" id="CHEBI:57287"/>
        <dbReference type="ChEBI" id="CHEBI:57783"/>
        <dbReference type="ChEBI" id="CHEBI:58349"/>
        <dbReference type="ChEBI" id="CHEBI:77396"/>
        <dbReference type="ChEBI" id="CHEBI:83139"/>
        <dbReference type="EC" id="1.2.1.84"/>
    </reaction>
</comment>
<sequence length="422" mass="46391">MSFTHNRVFVTGATGFLGKVLLEELFRLKAELSIHEVVLLIRPSKTLNASERFAEIAKSPCFDNLYQGWTGSVQVLEGDLSLPRCGLEDAIYTSLCETTTHIIHTAACIKFDSSVDEALSANVDSSLHILRLAKDCPDLCQLVITSSAYVSPPQAGPIYESLVALPRPAWSLLEDLRSGALGKLEAIELTGHPNIYSLSKCLAEHIICETKGCLPLSIVRPSIICAALEYPRPGWIDSHAAFAGIALGFANDILKVVNGRHDAKLDIVPVDKVAACLIDEAFPMEEREYEPPQPRIVFSVATTTQSLTLGEACQMLEAFFKKGGFRYIGPMGGYTFDIQHFLHHYLRLQLAAAASRLSGNRVKEAAAIKALRLLKGMNNVFGPYASNTHDFRPHQPKIRFDAKDYLQLVCEGVSQNLLHSKL</sequence>
<dbReference type="InterPro" id="IPR013120">
    <property type="entry name" value="FAR_NAD-bd"/>
</dbReference>
<dbReference type="GO" id="GO:0102965">
    <property type="term" value="F:alcohol-forming long-chain fatty acyl-CoA reductase activity"/>
    <property type="evidence" value="ECO:0007669"/>
    <property type="project" value="UniProtKB-EC"/>
</dbReference>
<dbReference type="PANTHER" id="PTHR11011">
    <property type="entry name" value="MALE STERILITY PROTEIN 2-RELATED"/>
    <property type="match status" value="1"/>
</dbReference>
<dbReference type="AlphaFoldDB" id="A0A4P7NU36"/>
<protein>
    <recommendedName>
        <fullName evidence="1">Fatty acyl-CoA reductase</fullName>
        <ecNumber evidence="1">1.2.1.84</ecNumber>
    </recommendedName>
</protein>
<reference evidence="2 3" key="1">
    <citation type="journal article" date="2019" name="Mol. Biol. Evol.">
        <title>Blast fungal genomes show frequent chromosomal changes, gene gains and losses, and effector gene turnover.</title>
        <authorList>
            <person name="Gomez Luciano L.B."/>
            <person name="Jason Tsai I."/>
            <person name="Chuma I."/>
            <person name="Tosa Y."/>
            <person name="Chen Y.H."/>
            <person name="Li J.Y."/>
            <person name="Li M.Y."/>
            <person name="Jade Lu M.Y."/>
            <person name="Nakayashiki H."/>
            <person name="Li W.H."/>
        </authorList>
    </citation>
    <scope>NUCLEOTIDE SEQUENCE [LARGE SCALE GENOMIC DNA]</scope>
    <source>
        <strain evidence="2">MZ5-1-6</strain>
    </source>
</reference>
<evidence type="ECO:0000313" key="2">
    <source>
        <dbReference type="EMBL" id="QBZ65960.1"/>
    </source>
</evidence>
<dbReference type="GO" id="GO:0005777">
    <property type="term" value="C:peroxisome"/>
    <property type="evidence" value="ECO:0007669"/>
    <property type="project" value="TreeGrafter"/>
</dbReference>